<protein>
    <submittedName>
        <fullName evidence="3">Uncharacterized protein</fullName>
    </submittedName>
</protein>
<accession>A0ABY8LDY7</accession>
<evidence type="ECO:0000313" key="3">
    <source>
        <dbReference type="EMBL" id="WGH78290.1"/>
    </source>
</evidence>
<evidence type="ECO:0000256" key="1">
    <source>
        <dbReference type="SAM" id="MobiDB-lite"/>
    </source>
</evidence>
<keyword evidence="2" id="KW-0812">Transmembrane</keyword>
<dbReference type="EMBL" id="CP122537">
    <property type="protein sequence ID" value="WGH78290.1"/>
    <property type="molecule type" value="Genomic_DNA"/>
</dbReference>
<evidence type="ECO:0000256" key="2">
    <source>
        <dbReference type="SAM" id="Phobius"/>
    </source>
</evidence>
<feature type="transmembrane region" description="Helical" evidence="2">
    <location>
        <begin position="19"/>
        <end position="38"/>
    </location>
</feature>
<reference evidence="3 4" key="1">
    <citation type="submission" date="2023-04" db="EMBL/GenBank/DDBJ databases">
        <title>Jannaschia ovalis sp. nov., a marine bacterium isolated from sea tidal flat.</title>
        <authorList>
            <person name="Kwon D.Y."/>
            <person name="Kim J.-J."/>
        </authorList>
    </citation>
    <scope>NUCLEOTIDE SEQUENCE [LARGE SCALE GENOMIC DNA]</scope>
    <source>
        <strain evidence="3 4">GRR-S6-38</strain>
    </source>
</reference>
<proteinExistence type="predicted"/>
<feature type="region of interest" description="Disordered" evidence="1">
    <location>
        <begin position="44"/>
        <end position="63"/>
    </location>
</feature>
<dbReference type="Proteomes" id="UP001243420">
    <property type="component" value="Chromosome"/>
</dbReference>
<keyword evidence="4" id="KW-1185">Reference proteome</keyword>
<gene>
    <name evidence="3" type="ORF">P8627_14860</name>
</gene>
<dbReference type="RefSeq" id="WP_279965041.1">
    <property type="nucleotide sequence ID" value="NZ_CP122537.1"/>
</dbReference>
<keyword evidence="2" id="KW-0472">Membrane</keyword>
<name>A0ABY8LDY7_9RHOB</name>
<evidence type="ECO:0000313" key="4">
    <source>
        <dbReference type="Proteomes" id="UP001243420"/>
    </source>
</evidence>
<sequence>MSAPDTDLKKQEKRHFGPLLGISAGLVLAIVLIGAFVFTQVSPPEGEEAESVETAPAATVESD</sequence>
<organism evidence="3 4">
    <name type="scientific">Jannaschia ovalis</name>
    <dbReference type="NCBI Taxonomy" id="3038773"/>
    <lineage>
        <taxon>Bacteria</taxon>
        <taxon>Pseudomonadati</taxon>
        <taxon>Pseudomonadota</taxon>
        <taxon>Alphaproteobacteria</taxon>
        <taxon>Rhodobacterales</taxon>
        <taxon>Roseobacteraceae</taxon>
        <taxon>Jannaschia</taxon>
    </lineage>
</organism>
<keyword evidence="2" id="KW-1133">Transmembrane helix</keyword>